<keyword evidence="2" id="KW-0808">Transferase</keyword>
<reference evidence="3" key="1">
    <citation type="submission" date="2015-09" db="EMBL/GenBank/DDBJ databases">
        <authorList>
            <person name="Daims H."/>
        </authorList>
    </citation>
    <scope>NUCLEOTIDE SEQUENCE [LARGE SCALE GENOMIC DNA]</scope>
</reference>
<keyword evidence="2" id="KW-0489">Methyltransferase</keyword>
<dbReference type="CDD" id="cd02440">
    <property type="entry name" value="AdoMet_MTases"/>
    <property type="match status" value="1"/>
</dbReference>
<protein>
    <submittedName>
        <fullName evidence="2">Type 11 methyltransferase</fullName>
    </submittedName>
</protein>
<evidence type="ECO:0000313" key="2">
    <source>
        <dbReference type="EMBL" id="CUQ67921.1"/>
    </source>
</evidence>
<gene>
    <name evidence="2" type="ORF">NITINOP_2949</name>
</gene>
<accession>A0A0S4KU16</accession>
<dbReference type="RefSeq" id="WP_062486874.1">
    <property type="nucleotide sequence ID" value="NZ_LN885086.1"/>
</dbReference>
<organism evidence="2 3">
    <name type="scientific">Candidatus Nitrospira inopinata</name>
    <dbReference type="NCBI Taxonomy" id="1715989"/>
    <lineage>
        <taxon>Bacteria</taxon>
        <taxon>Pseudomonadati</taxon>
        <taxon>Nitrospirota</taxon>
        <taxon>Nitrospiria</taxon>
        <taxon>Nitrospirales</taxon>
        <taxon>Nitrospiraceae</taxon>
        <taxon>Nitrospira</taxon>
    </lineage>
</organism>
<dbReference type="GO" id="GO:0032259">
    <property type="term" value="P:methylation"/>
    <property type="evidence" value="ECO:0007669"/>
    <property type="project" value="UniProtKB-KW"/>
</dbReference>
<dbReference type="KEGG" id="nio:NITINOP_2949"/>
<dbReference type="EMBL" id="LN885086">
    <property type="protein sequence ID" value="CUQ67921.1"/>
    <property type="molecule type" value="Genomic_DNA"/>
</dbReference>
<dbReference type="OrthoDB" id="323463at2"/>
<keyword evidence="3" id="KW-1185">Reference proteome</keyword>
<evidence type="ECO:0000313" key="3">
    <source>
        <dbReference type="Proteomes" id="UP000066284"/>
    </source>
</evidence>
<dbReference type="AlphaFoldDB" id="A0A0S4KU16"/>
<dbReference type="PANTHER" id="PTHR43591">
    <property type="entry name" value="METHYLTRANSFERASE"/>
    <property type="match status" value="1"/>
</dbReference>
<dbReference type="InterPro" id="IPR041698">
    <property type="entry name" value="Methyltransf_25"/>
</dbReference>
<dbReference type="Pfam" id="PF13649">
    <property type="entry name" value="Methyltransf_25"/>
    <property type="match status" value="1"/>
</dbReference>
<proteinExistence type="predicted"/>
<dbReference type="Gene3D" id="3.40.50.150">
    <property type="entry name" value="Vaccinia Virus protein VP39"/>
    <property type="match status" value="1"/>
</dbReference>
<dbReference type="GO" id="GO:0008168">
    <property type="term" value="F:methyltransferase activity"/>
    <property type="evidence" value="ECO:0007669"/>
    <property type="project" value="UniProtKB-KW"/>
</dbReference>
<feature type="domain" description="Methyltransferase" evidence="1">
    <location>
        <begin position="50"/>
        <end position="146"/>
    </location>
</feature>
<dbReference type="Proteomes" id="UP000066284">
    <property type="component" value="Chromosome 1"/>
</dbReference>
<dbReference type="InterPro" id="IPR029063">
    <property type="entry name" value="SAM-dependent_MTases_sf"/>
</dbReference>
<sequence length="229" mass="25588">MDETRHQYIPALRFGWLTGLYDPVIRWTMREDLFKPRLVEQVGMQPGHRVLDLGCGTATLTILLKQRQPQSTVAGIDGDPVVLARAREKAAEAGVDISFDEGMAYQLPYPDRSFDRVVASLLLHHLTLEDKRRALAETFRVLKPSGELHIADFGKLHTALMACVSLIVRWLEEAYEHVKGMVPGLIREAGFTHVEETGRYTTAFGTLVLIRAVKPEVGVAGNERGNRTS</sequence>
<dbReference type="SUPFAM" id="SSF53335">
    <property type="entry name" value="S-adenosyl-L-methionine-dependent methyltransferases"/>
    <property type="match status" value="1"/>
</dbReference>
<name>A0A0S4KU16_9BACT</name>
<dbReference type="STRING" id="1715989.NITINOP_2949"/>
<evidence type="ECO:0000259" key="1">
    <source>
        <dbReference type="Pfam" id="PF13649"/>
    </source>
</evidence>